<name>A0AA35WDA4_GEOBA</name>
<dbReference type="Gene3D" id="2.10.70.10">
    <property type="entry name" value="Complement Module, domain 1"/>
    <property type="match status" value="1"/>
</dbReference>
<dbReference type="Proteomes" id="UP001174909">
    <property type="component" value="Unassembled WGS sequence"/>
</dbReference>
<proteinExistence type="predicted"/>
<keyword evidence="3" id="KW-1185">Reference proteome</keyword>
<keyword evidence="1" id="KW-1133">Transmembrane helix</keyword>
<dbReference type="EMBL" id="CASHTH010001032">
    <property type="protein sequence ID" value="CAI8010375.1"/>
    <property type="molecule type" value="Genomic_DNA"/>
</dbReference>
<evidence type="ECO:0000313" key="3">
    <source>
        <dbReference type="Proteomes" id="UP001174909"/>
    </source>
</evidence>
<keyword evidence="1" id="KW-0472">Membrane</keyword>
<gene>
    <name evidence="2" type="ORF">GBAR_LOCUS6838</name>
</gene>
<evidence type="ECO:0000256" key="1">
    <source>
        <dbReference type="SAM" id="Phobius"/>
    </source>
</evidence>
<sequence length="401" mass="43439">MTQAIEAVNVTWPRFRVLSNETVYKLIIDDEEVVSDVSEENCGREMCGYVYRSNSLTSSSTVAVDVVGCVTQRINPENLSSLCSPEDLLFPGVDWTAMPDFTADGMGVYSFPGGNVTYNGVSLGSTATYNISEEYIIDGVRSLERRCENNGSWTHPDLVIMNATCPVDELTLCNNPTVKSMMCCDDLCTSYSGTAIGSTANYTTTNGYCIPSDFPPERTCGANLSWSGEIPTIKPASPLKQLSTADIVLIALGLLLFLAGVVISIVVVVLSWPQGATKEGGKEALKRCCRLCILSCCCPCWIRCVILMMLCPPLILAIVLPGLEAIPWVASFIYAGINEFTVDGGDYRDGNSLRKSPSGSNAVRDGLFSASFVISLLIFLFWLVYLSLCDIQKIPLKAGET</sequence>
<protein>
    <submittedName>
        <fullName evidence="2">Uncharacterized protein</fullName>
    </submittedName>
</protein>
<reference evidence="2" key="1">
    <citation type="submission" date="2023-03" db="EMBL/GenBank/DDBJ databases">
        <authorList>
            <person name="Steffen K."/>
            <person name="Cardenas P."/>
        </authorList>
    </citation>
    <scope>NUCLEOTIDE SEQUENCE</scope>
</reference>
<comment type="caution">
    <text evidence="2">The sequence shown here is derived from an EMBL/GenBank/DDBJ whole genome shotgun (WGS) entry which is preliminary data.</text>
</comment>
<evidence type="ECO:0000313" key="2">
    <source>
        <dbReference type="EMBL" id="CAI8010375.1"/>
    </source>
</evidence>
<accession>A0AA35WDA4</accession>
<keyword evidence="1" id="KW-0812">Transmembrane</keyword>
<feature type="transmembrane region" description="Helical" evidence="1">
    <location>
        <begin position="247"/>
        <end position="270"/>
    </location>
</feature>
<feature type="transmembrane region" description="Helical" evidence="1">
    <location>
        <begin position="367"/>
        <end position="388"/>
    </location>
</feature>
<organism evidence="2 3">
    <name type="scientific">Geodia barretti</name>
    <name type="common">Barrett's horny sponge</name>
    <dbReference type="NCBI Taxonomy" id="519541"/>
    <lineage>
        <taxon>Eukaryota</taxon>
        <taxon>Metazoa</taxon>
        <taxon>Porifera</taxon>
        <taxon>Demospongiae</taxon>
        <taxon>Heteroscleromorpha</taxon>
        <taxon>Tetractinellida</taxon>
        <taxon>Astrophorina</taxon>
        <taxon>Geodiidae</taxon>
        <taxon>Geodia</taxon>
    </lineage>
</organism>
<dbReference type="AlphaFoldDB" id="A0AA35WDA4"/>